<sequence>MRPLDQSGSPRTLMVPFPRQEADQREISLTVTERTAANARFEGRDQTREEREHASTRQVKLPLVYRVPLDQCCGISPDIPLHRQPRIVYVQAVSFQRVTAITLSAWHSELVTRARPSGRFCSHQDAEAGDDRGAGSARAASNSHRRSRPGPGFRVGQQQVPCVHRRGLVVSRLDLLPYPSRLRIQGLCLATPRLLPLPPTTPGGAAAAGEEEAAHDDKPRNLGLGRDMLESLPIVVYTPGSPYTCSGGRSELDPDAVVKNDERHCAICTEGLDLGVKLRHLPCGHRFHPDCIDPWLLERSRTCPLCRTDALEAVVVPRNVVERPRRALLAGRWRRVPSSRAPAEVKLNCSRAPDATPDECADCSFARAGHVVGGERRLAGCPPSCATAARPRTSTPGRVIVPYSCGSQPYGGMDERIGRGVRSVLPPATKTAMCGPSTGWALVAGWWRHEREQSKPSHVAACPAGFGAPRHAPLGATPLLPPPINRTSPTTCLLSLSTLLASIHTPFHTLSVRLSAPLPHFSVRDFLTDRLRQEPRSRPSLNPPLPSRALMDDCSPLTGADRALPDRELRARIRTVWDE</sequence>
<proteinExistence type="predicted"/>
<protein>
    <submittedName>
        <fullName evidence="1">Uncharacterized protein</fullName>
    </submittedName>
</protein>
<dbReference type="Proteomes" id="UP001638806">
    <property type="component" value="Unassembled WGS sequence"/>
</dbReference>
<comment type="caution">
    <text evidence="1">The sequence shown here is derived from an EMBL/GenBank/DDBJ whole genome shotgun (WGS) entry which is preliminary data.</text>
</comment>
<keyword evidence="2" id="KW-1185">Reference proteome</keyword>
<dbReference type="EMBL" id="JBGNUJ010000007">
    <property type="protein sequence ID" value="KAL3957316.1"/>
    <property type="molecule type" value="Genomic_DNA"/>
</dbReference>
<reference evidence="1" key="1">
    <citation type="submission" date="2024-12" db="EMBL/GenBank/DDBJ databases">
        <title>Comparative genomics and development of molecular markers within Purpureocillium lilacinum and among Purpureocillium species.</title>
        <authorList>
            <person name="Yeh Z.-Y."/>
            <person name="Ni N.-T."/>
            <person name="Lo P.-H."/>
            <person name="Mushyakhwo K."/>
            <person name="Lin C.-F."/>
            <person name="Nai Y.-S."/>
        </authorList>
    </citation>
    <scope>NUCLEOTIDE SEQUENCE</scope>
    <source>
        <strain evidence="1">NCHU-NPUST-175</strain>
    </source>
</reference>
<organism evidence="1 2">
    <name type="scientific">Purpureocillium lilacinum</name>
    <name type="common">Paecilomyces lilacinus</name>
    <dbReference type="NCBI Taxonomy" id="33203"/>
    <lineage>
        <taxon>Eukaryota</taxon>
        <taxon>Fungi</taxon>
        <taxon>Dikarya</taxon>
        <taxon>Ascomycota</taxon>
        <taxon>Pezizomycotina</taxon>
        <taxon>Sordariomycetes</taxon>
        <taxon>Hypocreomycetidae</taxon>
        <taxon>Hypocreales</taxon>
        <taxon>Ophiocordycipitaceae</taxon>
        <taxon>Purpureocillium</taxon>
    </lineage>
</organism>
<accession>A0ACC4DLQ1</accession>
<gene>
    <name evidence="1" type="ORF">ACCO45_007894</name>
</gene>
<name>A0ACC4DLQ1_PURLI</name>
<evidence type="ECO:0000313" key="1">
    <source>
        <dbReference type="EMBL" id="KAL3957316.1"/>
    </source>
</evidence>
<evidence type="ECO:0000313" key="2">
    <source>
        <dbReference type="Proteomes" id="UP001638806"/>
    </source>
</evidence>